<accession>A0A2A8D383</accession>
<organism evidence="1 2">
    <name type="scientific">Rothia dentocariosa</name>
    <dbReference type="NCBI Taxonomy" id="2047"/>
    <lineage>
        <taxon>Bacteria</taxon>
        <taxon>Bacillati</taxon>
        <taxon>Actinomycetota</taxon>
        <taxon>Actinomycetes</taxon>
        <taxon>Micrococcales</taxon>
        <taxon>Micrococcaceae</taxon>
        <taxon>Rothia</taxon>
    </lineage>
</organism>
<comment type="caution">
    <text evidence="1">The sequence shown here is derived from an EMBL/GenBank/DDBJ whole genome shotgun (WGS) entry which is preliminary data.</text>
</comment>
<dbReference type="Proteomes" id="UP000219947">
    <property type="component" value="Unassembled WGS sequence"/>
</dbReference>
<reference evidence="1" key="1">
    <citation type="submission" date="2017-10" db="EMBL/GenBank/DDBJ databases">
        <title>Kefir isolates.</title>
        <authorList>
            <person name="Kim Y."/>
            <person name="Blasche S."/>
        </authorList>
    </citation>
    <scope>NUCLEOTIDE SEQUENCE [LARGE SCALE GENOMIC DNA]</scope>
    <source>
        <strain evidence="1">OG2-2</strain>
    </source>
</reference>
<proteinExistence type="predicted"/>
<dbReference type="EMBL" id="PDEV01000010">
    <property type="protein sequence ID" value="PEN15419.1"/>
    <property type="molecule type" value="Genomic_DNA"/>
</dbReference>
<evidence type="ECO:0000313" key="2">
    <source>
        <dbReference type="Proteomes" id="UP000219947"/>
    </source>
</evidence>
<feature type="non-terminal residue" evidence="1">
    <location>
        <position position="240"/>
    </location>
</feature>
<feature type="non-terminal residue" evidence="1">
    <location>
        <position position="1"/>
    </location>
</feature>
<protein>
    <submittedName>
        <fullName evidence="1">Uncharacterized protein</fullName>
    </submittedName>
</protein>
<evidence type="ECO:0000313" key="1">
    <source>
        <dbReference type="EMBL" id="PEN15419.1"/>
    </source>
</evidence>
<keyword evidence="2" id="KW-1185">Reference proteome</keyword>
<gene>
    <name evidence="1" type="ORF">CRM92_10495</name>
</gene>
<sequence length="240" mass="26032">RLFSHWRWPVVHPAPPAALELALRLRYLRTDLWADSKLTQAALAKALGKAVGKDKGLSPATGASWESTTAPKLPPREAVMAVAQFFATQRSLGPEPELVPIDSFAPEEEAAYKGLLEDLLRLHSAARGGTAGEMPIVARRSWHFSDDGPVTLVCPQLPKREASPFADPGNPNYTHLAGFGDLDAMVELHGHVRADNPSMDVFFKAAPEVKADDLSGHVVIIGGIAWNDVTRRLIDLSQLP</sequence>
<dbReference type="AlphaFoldDB" id="A0A2A8D383"/>
<name>A0A2A8D383_9MICC</name>